<evidence type="ECO:0000256" key="6">
    <source>
        <dbReference type="SAM" id="Phobius"/>
    </source>
</evidence>
<evidence type="ECO:0000256" key="4">
    <source>
        <dbReference type="PROSITE-ProRule" id="PRU00023"/>
    </source>
</evidence>
<feature type="region of interest" description="Disordered" evidence="5">
    <location>
        <begin position="775"/>
        <end position="808"/>
    </location>
</feature>
<reference evidence="8 9" key="1">
    <citation type="journal article" date="2023" name="Elife">
        <title>Identification of key yeast species and microbe-microbe interactions impacting larval growth of Drosophila in the wild.</title>
        <authorList>
            <person name="Mure A."/>
            <person name="Sugiura Y."/>
            <person name="Maeda R."/>
            <person name="Honda K."/>
            <person name="Sakurai N."/>
            <person name="Takahashi Y."/>
            <person name="Watada M."/>
            <person name="Katoh T."/>
            <person name="Gotoh A."/>
            <person name="Gotoh Y."/>
            <person name="Taniguchi I."/>
            <person name="Nakamura K."/>
            <person name="Hayashi T."/>
            <person name="Katayama T."/>
            <person name="Uemura T."/>
            <person name="Hattori Y."/>
        </authorList>
    </citation>
    <scope>NUCLEOTIDE SEQUENCE [LARGE SCALE GENOMIC DNA]</scope>
    <source>
        <strain evidence="8 9">KH-74</strain>
    </source>
</reference>
<feature type="region of interest" description="Disordered" evidence="5">
    <location>
        <begin position="697"/>
        <end position="742"/>
    </location>
</feature>
<feature type="region of interest" description="Disordered" evidence="5">
    <location>
        <begin position="492"/>
        <end position="514"/>
    </location>
</feature>
<dbReference type="EMBL" id="BTGD01000016">
    <property type="protein sequence ID" value="GMM57722.1"/>
    <property type="molecule type" value="Genomic_DNA"/>
</dbReference>
<dbReference type="InterPro" id="IPR014756">
    <property type="entry name" value="Ig_E-set"/>
</dbReference>
<dbReference type="GO" id="GO:2001280">
    <property type="term" value="P:positive regulation of unsaturated fatty acid biosynthetic process"/>
    <property type="evidence" value="ECO:0007669"/>
    <property type="project" value="UniProtKB-ARBA"/>
</dbReference>
<feature type="transmembrane region" description="Helical" evidence="6">
    <location>
        <begin position="833"/>
        <end position="855"/>
    </location>
</feature>
<dbReference type="GO" id="GO:0003690">
    <property type="term" value="F:double-stranded DNA binding"/>
    <property type="evidence" value="ECO:0007669"/>
    <property type="project" value="TreeGrafter"/>
</dbReference>
<dbReference type="Pfam" id="PF25603">
    <property type="entry name" value="SPT23_MGA2_DBD"/>
    <property type="match status" value="1"/>
</dbReference>
<dbReference type="GO" id="GO:0033554">
    <property type="term" value="P:cellular response to stress"/>
    <property type="evidence" value="ECO:0007669"/>
    <property type="project" value="UniProtKB-ARBA"/>
</dbReference>
<evidence type="ECO:0000256" key="3">
    <source>
        <dbReference type="ARBA" id="ARBA00023043"/>
    </source>
</evidence>
<protein>
    <submittedName>
        <fullName evidence="8">Mga2 protein</fullName>
    </submittedName>
</protein>
<dbReference type="Gene3D" id="1.25.40.20">
    <property type="entry name" value="Ankyrin repeat-containing domain"/>
    <property type="match status" value="1"/>
</dbReference>
<evidence type="ECO:0000256" key="2">
    <source>
        <dbReference type="ARBA" id="ARBA00022737"/>
    </source>
</evidence>
<accession>A0AAV5S2A8</accession>
<dbReference type="SUPFAM" id="SSF81296">
    <property type="entry name" value="E set domains"/>
    <property type="match status" value="1"/>
</dbReference>
<comment type="caution">
    <text evidence="8">The sequence shown here is derived from an EMBL/GenBank/DDBJ whole genome shotgun (WGS) entry which is preliminary data.</text>
</comment>
<sequence length="911" mass="98770">MDALMYLDLGGPAAECAESIDIYNDDIDGVSSQQYIDSRVVFGRTEPLDAPDNNITTPEQVAAYIAMDPASLPLAISLSELPAVTRVENQIKLRMQLSPHPVRPSLLTLPANTVSRGKFYLAPGQNIAPSLYLRPYLLVDDDSLYSESPRLVDVCPKCVQREQRRAARRKSGIADNLLWCNNPHRSALLFNNRQLVAISPDGSCDLVARIVCYARHHAAERGFRILCVVVDAQGVIMGSAMSSAVVVTDRKANAGAVATAPAPVQNFPEFSLDNVKLELGNSFVPPDASDGSSFTSEYVSANYLDYSSSATTADIIPPALSYNSNSNSNNNTPGFSPNPRKRSHLNISTSLLLQPQQQVPPGPSLQRVIPARGPTSGGIEVTLLGANFKDGLTVRFGDNLALSTQCWNESTMVTYLPPTAQPGQVIVTVEEPLSPQGIEHNPWQMQQYNGTATTVFTYTDETDRQLIELALQIVGLKMNGKLEDARNIAKKIVGSDTGGPTSTTSSTNPSPLNSYAAAPSDEQLILSVLKSMNKATTHLAMCDAHGRTLLHLAALMGYYTLASYLVTANVRTDAPDAFGFTPMHFAAVNGSAKIIDLLLSTGASATHTRARAANAATPSQLYAANNTPRVAATLDMLHRYEGARTHTRDLSRMSSRSSIDSHIFNDELNDAAGRLGAQPDAQPDAHAVFEGLYSDSDSASDCDFEDNASFSDSGPEDNAEEQAAAPQEPEVGPAPAHPSSIADPKRLSLWNRMLTHLPDDLPKYDDLFPRLNSGNKAGDTKDTAAPAELSSQDASAQASTSDEADDDSDEDVLQWRLNRFFAKQKKAFRNDSMLLFFWIPLTLLLLTFAIINSLYGNVESSRVSRFTDRVKSYLVLGLGKIWLGNQRMKNYVTENLNGFPRARKLNDLVVG</sequence>
<keyword evidence="6" id="KW-1133">Transmembrane helix</keyword>
<evidence type="ECO:0000256" key="1">
    <source>
        <dbReference type="ARBA" id="ARBA00022553"/>
    </source>
</evidence>
<dbReference type="SMART" id="SM00248">
    <property type="entry name" value="ANK"/>
    <property type="match status" value="2"/>
</dbReference>
<dbReference type="PANTHER" id="PTHR23335:SF1">
    <property type="entry name" value="CALMODULIN-BINDING TRANSCRIPTION ACTIVATOR, ISOFORM F"/>
    <property type="match status" value="1"/>
</dbReference>
<feature type="compositionally biased region" description="Low complexity" evidence="5">
    <location>
        <begin position="322"/>
        <end position="338"/>
    </location>
</feature>
<dbReference type="GO" id="GO:0030466">
    <property type="term" value="P:silent mating-type cassette heterochromatin formation"/>
    <property type="evidence" value="ECO:0007669"/>
    <property type="project" value="UniProtKB-ARBA"/>
</dbReference>
<evidence type="ECO:0000259" key="7">
    <source>
        <dbReference type="SMART" id="SM00429"/>
    </source>
</evidence>
<dbReference type="AlphaFoldDB" id="A0AAV5S2A8"/>
<dbReference type="PROSITE" id="PS50297">
    <property type="entry name" value="ANK_REP_REGION"/>
    <property type="match status" value="2"/>
</dbReference>
<keyword evidence="6" id="KW-0472">Membrane</keyword>
<evidence type="ECO:0000256" key="5">
    <source>
        <dbReference type="SAM" id="MobiDB-lite"/>
    </source>
</evidence>
<keyword evidence="6" id="KW-0812">Transmembrane</keyword>
<dbReference type="InterPro" id="IPR036770">
    <property type="entry name" value="Ankyrin_rpt-contain_sf"/>
</dbReference>
<dbReference type="GO" id="GO:0005634">
    <property type="term" value="C:nucleus"/>
    <property type="evidence" value="ECO:0007669"/>
    <property type="project" value="TreeGrafter"/>
</dbReference>
<dbReference type="GO" id="GO:0005789">
    <property type="term" value="C:endoplasmic reticulum membrane"/>
    <property type="evidence" value="ECO:0007669"/>
    <property type="project" value="UniProtKB-ARBA"/>
</dbReference>
<feature type="repeat" description="ANK" evidence="4">
    <location>
        <begin position="545"/>
        <end position="577"/>
    </location>
</feature>
<dbReference type="Pfam" id="PF12796">
    <property type="entry name" value="Ank_2"/>
    <property type="match status" value="1"/>
</dbReference>
<feature type="domain" description="IPT/TIG" evidence="7">
    <location>
        <begin position="362"/>
        <end position="459"/>
    </location>
</feature>
<feature type="compositionally biased region" description="Low complexity" evidence="5">
    <location>
        <begin position="494"/>
        <end position="511"/>
    </location>
</feature>
<proteinExistence type="predicted"/>
<dbReference type="GO" id="GO:0045944">
    <property type="term" value="P:positive regulation of transcription by RNA polymerase II"/>
    <property type="evidence" value="ECO:0007669"/>
    <property type="project" value="UniProtKB-ARBA"/>
</dbReference>
<feature type="compositionally biased region" description="Low complexity" evidence="5">
    <location>
        <begin position="790"/>
        <end position="801"/>
    </location>
</feature>
<dbReference type="PANTHER" id="PTHR23335">
    <property type="entry name" value="CALMODULIN-BINDING TRANSCRIPTION ACTIVATOR CAMTA"/>
    <property type="match status" value="1"/>
</dbReference>
<dbReference type="InterPro" id="IPR002909">
    <property type="entry name" value="IPT_dom"/>
</dbReference>
<feature type="region of interest" description="Disordered" evidence="5">
    <location>
        <begin position="322"/>
        <end position="343"/>
    </location>
</feature>
<name>A0AAV5S2A8_MAUHU</name>
<evidence type="ECO:0000313" key="8">
    <source>
        <dbReference type="EMBL" id="GMM57722.1"/>
    </source>
</evidence>
<dbReference type="GO" id="GO:0003712">
    <property type="term" value="F:transcription coregulator activity"/>
    <property type="evidence" value="ECO:0007669"/>
    <property type="project" value="TreeGrafter"/>
</dbReference>
<dbReference type="InterPro" id="IPR013783">
    <property type="entry name" value="Ig-like_fold"/>
</dbReference>
<evidence type="ECO:0000313" key="9">
    <source>
        <dbReference type="Proteomes" id="UP001377567"/>
    </source>
</evidence>
<dbReference type="InterPro" id="IPR057962">
    <property type="entry name" value="SPT23_MGA2_DBD"/>
</dbReference>
<dbReference type="CDD" id="cd00102">
    <property type="entry name" value="IPT"/>
    <property type="match status" value="1"/>
</dbReference>
<dbReference type="Pfam" id="PF01833">
    <property type="entry name" value="TIG"/>
    <property type="match status" value="1"/>
</dbReference>
<gene>
    <name evidence="8" type="ORF">DAKH74_043380</name>
</gene>
<keyword evidence="3 4" id="KW-0040">ANK repeat</keyword>
<keyword evidence="2" id="KW-0677">Repeat</keyword>
<dbReference type="PROSITE" id="PS50088">
    <property type="entry name" value="ANK_REPEAT"/>
    <property type="match status" value="2"/>
</dbReference>
<dbReference type="SMART" id="SM00429">
    <property type="entry name" value="IPT"/>
    <property type="match status" value="1"/>
</dbReference>
<organism evidence="8 9">
    <name type="scientific">Maudiozyma humilis</name>
    <name type="common">Sour dough yeast</name>
    <name type="synonym">Kazachstania humilis</name>
    <dbReference type="NCBI Taxonomy" id="51915"/>
    <lineage>
        <taxon>Eukaryota</taxon>
        <taxon>Fungi</taxon>
        <taxon>Dikarya</taxon>
        <taxon>Ascomycota</taxon>
        <taxon>Saccharomycotina</taxon>
        <taxon>Saccharomycetes</taxon>
        <taxon>Saccharomycetales</taxon>
        <taxon>Saccharomycetaceae</taxon>
        <taxon>Maudiozyma</taxon>
    </lineage>
</organism>
<feature type="repeat" description="ANK" evidence="4">
    <location>
        <begin position="578"/>
        <end position="610"/>
    </location>
</feature>
<dbReference type="SUPFAM" id="SSF48403">
    <property type="entry name" value="Ankyrin repeat"/>
    <property type="match status" value="1"/>
</dbReference>
<keyword evidence="1" id="KW-0597">Phosphoprotein</keyword>
<dbReference type="Gene3D" id="2.60.40.10">
    <property type="entry name" value="Immunoglobulins"/>
    <property type="match status" value="1"/>
</dbReference>
<feature type="compositionally biased region" description="Low complexity" evidence="5">
    <location>
        <begin position="721"/>
        <end position="734"/>
    </location>
</feature>
<dbReference type="FunFam" id="2.60.40.10:FF:001880">
    <property type="entry name" value="Mga2p"/>
    <property type="match status" value="1"/>
</dbReference>
<dbReference type="Proteomes" id="UP001377567">
    <property type="component" value="Unassembled WGS sequence"/>
</dbReference>
<dbReference type="InterPro" id="IPR002110">
    <property type="entry name" value="Ankyrin_rpt"/>
</dbReference>
<keyword evidence="9" id="KW-1185">Reference proteome</keyword>